<reference evidence="2" key="1">
    <citation type="submission" date="2021-03" db="EMBL/GenBank/DDBJ databases">
        <authorList>
            <person name="Li Z."/>
            <person name="Yang C."/>
        </authorList>
    </citation>
    <scope>NUCLEOTIDE SEQUENCE</scope>
    <source>
        <strain evidence="2">Dzin_1.0</strain>
        <tissue evidence="2">Leaf</tissue>
    </source>
</reference>
<evidence type="ECO:0000313" key="3">
    <source>
        <dbReference type="Proteomes" id="UP001085076"/>
    </source>
</evidence>
<feature type="region of interest" description="Disordered" evidence="1">
    <location>
        <begin position="1"/>
        <end position="99"/>
    </location>
</feature>
<feature type="compositionally biased region" description="Low complexity" evidence="1">
    <location>
        <begin position="68"/>
        <end position="84"/>
    </location>
</feature>
<organism evidence="2 3">
    <name type="scientific">Dioscorea zingiberensis</name>
    <dbReference type="NCBI Taxonomy" id="325984"/>
    <lineage>
        <taxon>Eukaryota</taxon>
        <taxon>Viridiplantae</taxon>
        <taxon>Streptophyta</taxon>
        <taxon>Embryophyta</taxon>
        <taxon>Tracheophyta</taxon>
        <taxon>Spermatophyta</taxon>
        <taxon>Magnoliopsida</taxon>
        <taxon>Liliopsida</taxon>
        <taxon>Dioscoreales</taxon>
        <taxon>Dioscoreaceae</taxon>
        <taxon>Dioscorea</taxon>
    </lineage>
</organism>
<dbReference type="PANTHER" id="PTHR31343">
    <property type="entry name" value="T15D22.8"/>
    <property type="match status" value="1"/>
</dbReference>
<evidence type="ECO:0000256" key="1">
    <source>
        <dbReference type="SAM" id="MobiDB-lite"/>
    </source>
</evidence>
<dbReference type="Pfam" id="PF05623">
    <property type="entry name" value="DUF789"/>
    <property type="match status" value="1"/>
</dbReference>
<feature type="compositionally biased region" description="Pro residues" evidence="1">
    <location>
        <begin position="40"/>
        <end position="52"/>
    </location>
</feature>
<evidence type="ECO:0000313" key="2">
    <source>
        <dbReference type="EMBL" id="KAJ0978586.1"/>
    </source>
</evidence>
<comment type="caution">
    <text evidence="2">The sequence shown here is derived from an EMBL/GenBank/DDBJ whole genome shotgun (WGS) entry which is preliminary data.</text>
</comment>
<dbReference type="PANTHER" id="PTHR31343:SF8">
    <property type="entry name" value="OS07G0246600 PROTEIN"/>
    <property type="match status" value="1"/>
</dbReference>
<dbReference type="InterPro" id="IPR008507">
    <property type="entry name" value="DUF789"/>
</dbReference>
<gene>
    <name evidence="2" type="ORF">J5N97_014060</name>
</gene>
<dbReference type="OrthoDB" id="785656at2759"/>
<sequence length="275" mass="30335">MVAGASSSARVHGVDRFYNPPALRRQLQMNKMKLQEQQEQPPPPSQKPPPRPQVAAADSHAESDDSSSKPSVSSSSSSSSSSSPSPRPPAVAGNLNRFLDSTTPTVPAQYFCKPRVKRWRSCEGVESCPYFNLGDLWESFSEWSAYGAGVPLVLNGSNSVVQYYVPYLSAIQIFLDSSGPILRSRRPDEESDGDICQDTSSEGSEDEADQNLRQRSGCLVGQEGFLSDDAEVCNQVEQPIFEYFERDSPYGRVPLADKASLFFIWFHRNRLTSPA</sequence>
<proteinExistence type="predicted"/>
<reference evidence="2" key="2">
    <citation type="journal article" date="2022" name="Hortic Res">
        <title>The genome of Dioscorea zingiberensis sheds light on the biosynthesis, origin and evolution of the medicinally important diosgenin saponins.</title>
        <authorList>
            <person name="Li Y."/>
            <person name="Tan C."/>
            <person name="Li Z."/>
            <person name="Guo J."/>
            <person name="Li S."/>
            <person name="Chen X."/>
            <person name="Wang C."/>
            <person name="Dai X."/>
            <person name="Yang H."/>
            <person name="Song W."/>
            <person name="Hou L."/>
            <person name="Xu J."/>
            <person name="Tong Z."/>
            <person name="Xu A."/>
            <person name="Yuan X."/>
            <person name="Wang W."/>
            <person name="Yang Q."/>
            <person name="Chen L."/>
            <person name="Sun Z."/>
            <person name="Wang K."/>
            <person name="Pan B."/>
            <person name="Chen J."/>
            <person name="Bao Y."/>
            <person name="Liu F."/>
            <person name="Qi X."/>
            <person name="Gang D.R."/>
            <person name="Wen J."/>
            <person name="Li J."/>
        </authorList>
    </citation>
    <scope>NUCLEOTIDE SEQUENCE</scope>
    <source>
        <strain evidence="2">Dzin_1.0</strain>
    </source>
</reference>
<dbReference type="EMBL" id="JAGGNH010000003">
    <property type="protein sequence ID" value="KAJ0978586.1"/>
    <property type="molecule type" value="Genomic_DNA"/>
</dbReference>
<keyword evidence="3" id="KW-1185">Reference proteome</keyword>
<protein>
    <submittedName>
        <fullName evidence="2">Uncharacterized protein</fullName>
    </submittedName>
</protein>
<dbReference type="AlphaFoldDB" id="A0A9D5HJC3"/>
<accession>A0A9D5HJC3</accession>
<name>A0A9D5HJC3_9LILI</name>
<feature type="region of interest" description="Disordered" evidence="1">
    <location>
        <begin position="184"/>
        <end position="212"/>
    </location>
</feature>
<dbReference type="Proteomes" id="UP001085076">
    <property type="component" value="Miscellaneous, Linkage group lg03"/>
</dbReference>